<keyword evidence="6" id="KW-1185">Reference proteome</keyword>
<dbReference type="InterPro" id="IPR029154">
    <property type="entry name" value="HIBADH-like_NADP-bd"/>
</dbReference>
<evidence type="ECO:0000313" key="5">
    <source>
        <dbReference type="EMBL" id="MBE7940528.1"/>
    </source>
</evidence>
<feature type="domain" description="6-phosphogluconate dehydrogenase NADP-binding" evidence="3">
    <location>
        <begin position="11"/>
        <end position="169"/>
    </location>
</feature>
<keyword evidence="1" id="KW-0560">Oxidoreductase</keyword>
<organism evidence="5 6">
    <name type="scientific">Ramlibacter aquaticus</name>
    <dbReference type="NCBI Taxonomy" id="2780094"/>
    <lineage>
        <taxon>Bacteria</taxon>
        <taxon>Pseudomonadati</taxon>
        <taxon>Pseudomonadota</taxon>
        <taxon>Betaproteobacteria</taxon>
        <taxon>Burkholderiales</taxon>
        <taxon>Comamonadaceae</taxon>
        <taxon>Ramlibacter</taxon>
    </lineage>
</organism>
<dbReference type="InterPro" id="IPR006115">
    <property type="entry name" value="6PGDH_NADP-bd"/>
</dbReference>
<sequence length="298" mass="29895">MNAPALPSAGVGIVGTGNMGGAMARRLLALGWTVRACDIDAPKVQALAAAGARPAPRPADAAAGSAALIVCVVDAGQAREVLFGPDGAAAALAAGTPVLLCPTIAPEDVEDIAERLRVLGLAPVDAPMSGGPQRALEGRMSLMVACADADFERAAPLLQALSGQVFRIGTRVGDGARTKLVNNLLAGINLVGAAEAIALARRLGLNASATLDVIEKSSGQSWAGTDRMRRAIAGETTPLAHMTLLAKDTGLAMAAAHRAGFEGPLGAHARDTFAAALAAGLAEADDSALLPWLEGRAG</sequence>
<accession>A0ABR9SDU1</accession>
<gene>
    <name evidence="5" type="ORF">IM725_08100</name>
</gene>
<evidence type="ECO:0000259" key="3">
    <source>
        <dbReference type="Pfam" id="PF03446"/>
    </source>
</evidence>
<evidence type="ECO:0000313" key="6">
    <source>
        <dbReference type="Proteomes" id="UP000715965"/>
    </source>
</evidence>
<dbReference type="Gene3D" id="3.40.50.720">
    <property type="entry name" value="NAD(P)-binding Rossmann-like Domain"/>
    <property type="match status" value="1"/>
</dbReference>
<reference evidence="5 6" key="1">
    <citation type="submission" date="2020-10" db="EMBL/GenBank/DDBJ databases">
        <title>Draft genome of Ramlibacter aquaticus LMG 30558.</title>
        <authorList>
            <person name="Props R."/>
        </authorList>
    </citation>
    <scope>NUCLEOTIDE SEQUENCE [LARGE SCALE GENOMIC DNA]</scope>
    <source>
        <strain evidence="5 6">LMG 30558</strain>
    </source>
</reference>
<dbReference type="SUPFAM" id="SSF51735">
    <property type="entry name" value="NAD(P)-binding Rossmann-fold domains"/>
    <property type="match status" value="1"/>
</dbReference>
<dbReference type="PIRSF" id="PIRSF000103">
    <property type="entry name" value="HIBADH"/>
    <property type="match status" value="1"/>
</dbReference>
<comment type="caution">
    <text evidence="5">The sequence shown here is derived from an EMBL/GenBank/DDBJ whole genome shotgun (WGS) entry which is preliminary data.</text>
</comment>
<keyword evidence="2" id="KW-0520">NAD</keyword>
<dbReference type="Gene3D" id="1.10.1040.10">
    <property type="entry name" value="N-(1-d-carboxylethyl)-l-norvaline Dehydrogenase, domain 2"/>
    <property type="match status" value="1"/>
</dbReference>
<dbReference type="Pfam" id="PF03446">
    <property type="entry name" value="NAD_binding_2"/>
    <property type="match status" value="1"/>
</dbReference>
<name>A0ABR9SDU1_9BURK</name>
<evidence type="ECO:0000256" key="1">
    <source>
        <dbReference type="ARBA" id="ARBA00023002"/>
    </source>
</evidence>
<dbReference type="InterPro" id="IPR036291">
    <property type="entry name" value="NAD(P)-bd_dom_sf"/>
</dbReference>
<proteinExistence type="predicted"/>
<evidence type="ECO:0000256" key="2">
    <source>
        <dbReference type="ARBA" id="ARBA00023027"/>
    </source>
</evidence>
<dbReference type="PANTHER" id="PTHR43060">
    <property type="entry name" value="3-HYDROXYISOBUTYRATE DEHYDROGENASE-LIKE 1, MITOCHONDRIAL-RELATED"/>
    <property type="match status" value="1"/>
</dbReference>
<dbReference type="Proteomes" id="UP000715965">
    <property type="component" value="Unassembled WGS sequence"/>
</dbReference>
<dbReference type="EMBL" id="JADDOJ010000024">
    <property type="protein sequence ID" value="MBE7940528.1"/>
    <property type="molecule type" value="Genomic_DNA"/>
</dbReference>
<protein>
    <submittedName>
        <fullName evidence="5">NAD(P)-dependent oxidoreductase</fullName>
    </submittedName>
</protein>
<dbReference type="InterPro" id="IPR008927">
    <property type="entry name" value="6-PGluconate_DH-like_C_sf"/>
</dbReference>
<dbReference type="InterPro" id="IPR015815">
    <property type="entry name" value="HIBADH-related"/>
</dbReference>
<dbReference type="Pfam" id="PF14833">
    <property type="entry name" value="NAD_binding_11"/>
    <property type="match status" value="1"/>
</dbReference>
<evidence type="ECO:0000259" key="4">
    <source>
        <dbReference type="Pfam" id="PF14833"/>
    </source>
</evidence>
<feature type="domain" description="3-hydroxyisobutyrate dehydrogenase-like NAD-binding" evidence="4">
    <location>
        <begin position="173"/>
        <end position="292"/>
    </location>
</feature>
<dbReference type="InterPro" id="IPR013328">
    <property type="entry name" value="6PGD_dom2"/>
</dbReference>
<dbReference type="SUPFAM" id="SSF48179">
    <property type="entry name" value="6-phosphogluconate dehydrogenase C-terminal domain-like"/>
    <property type="match status" value="1"/>
</dbReference>
<dbReference type="RefSeq" id="WP_193780070.1">
    <property type="nucleotide sequence ID" value="NZ_JADDOJ010000024.1"/>
</dbReference>